<evidence type="ECO:0000313" key="3">
    <source>
        <dbReference type="Proteomes" id="UP000319769"/>
    </source>
</evidence>
<dbReference type="GO" id="GO:0003677">
    <property type="term" value="F:DNA binding"/>
    <property type="evidence" value="ECO:0007669"/>
    <property type="project" value="InterPro"/>
</dbReference>
<dbReference type="RefSeq" id="WP_144757297.1">
    <property type="nucleotide sequence ID" value="NZ_VMNW02000108.1"/>
</dbReference>
<dbReference type="EMBL" id="VMNW02000108">
    <property type="protein sequence ID" value="KAA9151023.1"/>
    <property type="molecule type" value="Genomic_DNA"/>
</dbReference>
<dbReference type="OrthoDB" id="3685284at2"/>
<keyword evidence="3" id="KW-1185">Reference proteome</keyword>
<accession>A0A5N0UR92</accession>
<feature type="region of interest" description="Disordered" evidence="1">
    <location>
        <begin position="117"/>
        <end position="175"/>
    </location>
</feature>
<dbReference type="Pfam" id="PF02575">
    <property type="entry name" value="YbaB_DNA_bd"/>
    <property type="match status" value="1"/>
</dbReference>
<dbReference type="AlphaFoldDB" id="A0A5N0UR92"/>
<name>A0A5N0UR92_9PSEU</name>
<dbReference type="InterPro" id="IPR036894">
    <property type="entry name" value="YbaB-like_sf"/>
</dbReference>
<protein>
    <submittedName>
        <fullName evidence="2">YbaB/EbfC family nucleoid-associated protein</fullName>
    </submittedName>
</protein>
<dbReference type="Gene3D" id="3.30.1310.10">
    <property type="entry name" value="Nucleoid-associated protein YbaB-like domain"/>
    <property type="match status" value="1"/>
</dbReference>
<dbReference type="InterPro" id="IPR004401">
    <property type="entry name" value="YbaB/EbfC"/>
</dbReference>
<dbReference type="SUPFAM" id="SSF82607">
    <property type="entry name" value="YbaB-like"/>
    <property type="match status" value="1"/>
</dbReference>
<evidence type="ECO:0000256" key="1">
    <source>
        <dbReference type="SAM" id="MobiDB-lite"/>
    </source>
</evidence>
<dbReference type="Proteomes" id="UP000319769">
    <property type="component" value="Unassembled WGS sequence"/>
</dbReference>
<sequence>MSDPLSGQDGDPAARVDQLVAQAKEKARRYRAMQAAVGQVSVTESSPDGLVSVTVDSAGNVTDLRITDKVKELSGAQVSAAVLTTLRRAQSRLPERLGEVMAETIGDDPQTMDTIIGNYRAKFPEPEEPAEPEPNVRKIGTVEDEQPPPPPPQPKPRPRPDDGDDDFGQSFMVRE</sequence>
<reference evidence="2" key="1">
    <citation type="submission" date="2019-09" db="EMBL/GenBank/DDBJ databases">
        <authorList>
            <person name="Teo W.F.A."/>
            <person name="Duangmal K."/>
        </authorList>
    </citation>
    <scope>NUCLEOTIDE SEQUENCE [LARGE SCALE GENOMIC DNA]</scope>
    <source>
        <strain evidence="2">K81G1</strain>
    </source>
</reference>
<evidence type="ECO:0000313" key="2">
    <source>
        <dbReference type="EMBL" id="KAA9151023.1"/>
    </source>
</evidence>
<comment type="caution">
    <text evidence="2">The sequence shown here is derived from an EMBL/GenBank/DDBJ whole genome shotgun (WGS) entry which is preliminary data.</text>
</comment>
<proteinExistence type="predicted"/>
<gene>
    <name evidence="2" type="ORF">FPZ12_039975</name>
</gene>
<organism evidence="2 3">
    <name type="scientific">Amycolatopsis acidicola</name>
    <dbReference type="NCBI Taxonomy" id="2596893"/>
    <lineage>
        <taxon>Bacteria</taxon>
        <taxon>Bacillati</taxon>
        <taxon>Actinomycetota</taxon>
        <taxon>Actinomycetes</taxon>
        <taxon>Pseudonocardiales</taxon>
        <taxon>Pseudonocardiaceae</taxon>
        <taxon>Amycolatopsis</taxon>
    </lineage>
</organism>